<dbReference type="FunCoup" id="A0A409VBP7">
    <property type="interactions" value="5"/>
</dbReference>
<keyword evidence="10" id="KW-1185">Reference proteome</keyword>
<proteinExistence type="inferred from homology"/>
<comment type="caution">
    <text evidence="9">The sequence shown here is derived from an EMBL/GenBank/DDBJ whole genome shotgun (WGS) entry which is preliminary data.</text>
</comment>
<dbReference type="STRING" id="231916.A0A409VBP7"/>
<dbReference type="InterPro" id="IPR011765">
    <property type="entry name" value="Pept_M16_N"/>
</dbReference>
<dbReference type="InterPro" id="IPR013578">
    <property type="entry name" value="Peptidase_M16C_assoc"/>
</dbReference>
<reference evidence="9 10" key="1">
    <citation type="journal article" date="2018" name="Evol. Lett.">
        <title>Horizontal gene cluster transfer increased hallucinogenic mushroom diversity.</title>
        <authorList>
            <person name="Reynolds H.T."/>
            <person name="Vijayakumar V."/>
            <person name="Gluck-Thaler E."/>
            <person name="Korotkin H.B."/>
            <person name="Matheny P.B."/>
            <person name="Slot J.C."/>
        </authorList>
    </citation>
    <scope>NUCLEOTIDE SEQUENCE [LARGE SCALE GENOMIC DNA]</scope>
    <source>
        <strain evidence="9 10">SRW20</strain>
    </source>
</reference>
<evidence type="ECO:0000313" key="10">
    <source>
        <dbReference type="Proteomes" id="UP000284706"/>
    </source>
</evidence>
<dbReference type="PANTHER" id="PTHR43016:SF16">
    <property type="entry name" value="METALLOPROTEASE, PUTATIVE (AFU_ORTHOLOGUE AFUA_4G07610)-RELATED"/>
    <property type="match status" value="1"/>
</dbReference>
<dbReference type="FunFam" id="3.30.830.10:FF:000031">
    <property type="entry name" value="Putative zinc metalloprotease"/>
    <property type="match status" value="1"/>
</dbReference>
<gene>
    <name evidence="9" type="ORF">CVT26_002138</name>
</gene>
<dbReference type="SUPFAM" id="SSF63411">
    <property type="entry name" value="LuxS/MPP-like metallohydrolase"/>
    <property type="match status" value="4"/>
</dbReference>
<dbReference type="InterPro" id="IPR011249">
    <property type="entry name" value="Metalloenz_LuxS/M16"/>
</dbReference>
<comment type="similarity">
    <text evidence="2">Belongs to the peptidase M16 family. PreP subfamily.</text>
</comment>
<evidence type="ECO:0000256" key="2">
    <source>
        <dbReference type="ARBA" id="ARBA00007575"/>
    </source>
</evidence>
<sequence length="1065" mass="118173">MAQPSEQFGNFKLVRRVKLDFTDVVVSKWKSRETGLTVIHLDYEAPIVNGYFVVATEIFDDSGCPHTLEHLVFMGSEKYPYKGILDLLANRGFSNGTNAWTDTDHTAYTVSTAGEQGFLQLLPIYVDHILYPTLTKAGFVTEVNPSYIGNCRNDITNVLKVHHIDPKGHDSGVVYSEMQGRENTSGDLMALRLQRLLDPPGSGYRSETGGLMAALRVLTPEQIRQYHANYYVPHNFALIVAGKLSSGTSSLLKVVQEQVEPSIIHHKQNKGERPLGWKRPFMETPSALRKPIPKTIKDTIKGMGELIINFMGPPPNHFLERKALDILGTYLTSSAVAPLNKEFVEIESPLCSYIYFSEDTRATSVNLPIYIGSVPTEHLPTFNDKLKESLQRIVDEGIDMNRMTMVLSRDERQLRSKLESAKGDTFSGTIITDFLYGAEDGSELHASMDEINYYAQLRSWTSGQWTSLLAQYYVQPSSVVIIGKPSAKLADRLEKEEKARIAAQVERLGPEGLKKAEMELEEAKAEHSKPVPTEMLTSFPVPDVKSISWIPVQSVQEPGYGRKVDYPPSANEPLFKHIQSDGNPLPFFVEYDHVESDFVSIHALFTLANLPDRLRPYMPAYLSSFFSLPVTRQSGAKLTHEEVINQLDNETVSYEVGLGISNAFTDTFRVSIKVEKALYENAVSWLKDLVYGSKFDKERIQVVLAKIQQSLPEMKRDGSNVLSSLWASLFYAENSTSRFGGVLPQAEFIPKVTKELQENPEQVITDFEEIRKFITEPSGIRFSVTGNVLGLKEPRTTWGKYFSSAIPSVTLSPVPLASETLSDLGKSTARKAVVMSLPTIESSFVTHTAKGIQGFNHPEYPAIRVALEVLNATESYLWRYIRGSGLAYGAYTSLDVEAGFITFSLYRSSNSMRAYEEAAKVIRGLVDGSIDFDETILDAAKSTIVYGVAKNVSTAGRAAMVSFTNQALKGVSRTHQIDLLEKYQVVTKDDVLAALQKHFLPLFDSSSSVAVVVTAPGKAEEIGDGLKAVGFDVEQRVLEVDPSEMEIDGEDESGDSDSDSDSSSR</sequence>
<dbReference type="Pfam" id="PF05193">
    <property type="entry name" value="Peptidase_M16_C"/>
    <property type="match status" value="2"/>
</dbReference>
<evidence type="ECO:0000256" key="3">
    <source>
        <dbReference type="ARBA" id="ARBA00011853"/>
    </source>
</evidence>
<dbReference type="PANTHER" id="PTHR43016">
    <property type="entry name" value="PRESEQUENCE PROTEASE"/>
    <property type="match status" value="1"/>
</dbReference>
<evidence type="ECO:0000256" key="1">
    <source>
        <dbReference type="ARBA" id="ARBA00004569"/>
    </source>
</evidence>
<dbReference type="InterPro" id="IPR007863">
    <property type="entry name" value="Peptidase_M16_C"/>
</dbReference>
<dbReference type="EMBL" id="NHYE01005667">
    <property type="protein sequence ID" value="PPQ64431.1"/>
    <property type="molecule type" value="Genomic_DNA"/>
</dbReference>
<comment type="function">
    <text evidence="6">Degrades mitochondrial transit peptides after their cleavage in the intermembrane space or in the matrix, and presequence peptides; clearance of these peptides is required to keep the presequence processing machinery running. Preferentially cleaves the N-terminal side of paired basic amino acid residues. Also degrades other unstructured peptides. May function as an ATP-dependent peptidase as opposed to a metalloendopeptidase.</text>
</comment>
<organism evidence="9 10">
    <name type="scientific">Gymnopilus dilepis</name>
    <dbReference type="NCBI Taxonomy" id="231916"/>
    <lineage>
        <taxon>Eukaryota</taxon>
        <taxon>Fungi</taxon>
        <taxon>Dikarya</taxon>
        <taxon>Basidiomycota</taxon>
        <taxon>Agaricomycotina</taxon>
        <taxon>Agaricomycetes</taxon>
        <taxon>Agaricomycetidae</taxon>
        <taxon>Agaricales</taxon>
        <taxon>Agaricineae</taxon>
        <taxon>Hymenogastraceae</taxon>
        <taxon>Gymnopilus</taxon>
    </lineage>
</organism>
<feature type="domain" description="Peptidase M16C associated" evidence="8">
    <location>
        <begin position="483"/>
        <end position="752"/>
    </location>
</feature>
<dbReference type="SMART" id="SM01264">
    <property type="entry name" value="M16C_associated"/>
    <property type="match status" value="1"/>
</dbReference>
<evidence type="ECO:0000313" key="9">
    <source>
        <dbReference type="EMBL" id="PPQ64431.1"/>
    </source>
</evidence>
<accession>A0A409VBP7</accession>
<evidence type="ECO:0000256" key="4">
    <source>
        <dbReference type="ARBA" id="ARBA00020167"/>
    </source>
</evidence>
<comment type="subunit">
    <text evidence="3">Monomer and homodimer; homodimerization is induced by binding of the substrate.</text>
</comment>
<dbReference type="InParanoid" id="A0A409VBP7"/>
<evidence type="ECO:0000256" key="7">
    <source>
        <dbReference type="SAM" id="MobiDB-lite"/>
    </source>
</evidence>
<feature type="region of interest" description="Disordered" evidence="7">
    <location>
        <begin position="1040"/>
        <end position="1065"/>
    </location>
</feature>
<comment type="subcellular location">
    <subcellularLocation>
        <location evidence="1">Mitochondrion intermembrane space</location>
    </subcellularLocation>
</comment>
<dbReference type="GO" id="GO:0046872">
    <property type="term" value="F:metal ion binding"/>
    <property type="evidence" value="ECO:0007669"/>
    <property type="project" value="InterPro"/>
</dbReference>
<name>A0A409VBP7_9AGAR</name>
<dbReference type="Proteomes" id="UP000284706">
    <property type="component" value="Unassembled WGS sequence"/>
</dbReference>
<evidence type="ECO:0000256" key="5">
    <source>
        <dbReference type="ARBA" id="ARBA00034552"/>
    </source>
</evidence>
<dbReference type="OrthoDB" id="4953at2759"/>
<dbReference type="Pfam" id="PF00675">
    <property type="entry name" value="Peptidase_M16"/>
    <property type="match status" value="1"/>
</dbReference>
<dbReference type="FunFam" id="3.30.830.10:FF:000015">
    <property type="entry name" value="Putative zinc metalloprotease"/>
    <property type="match status" value="1"/>
</dbReference>
<dbReference type="GO" id="GO:0005758">
    <property type="term" value="C:mitochondrial intermembrane space"/>
    <property type="evidence" value="ECO:0007669"/>
    <property type="project" value="UniProtKB-SubCell"/>
</dbReference>
<dbReference type="GO" id="GO:0006508">
    <property type="term" value="P:proteolysis"/>
    <property type="evidence" value="ECO:0007669"/>
    <property type="project" value="InterPro"/>
</dbReference>
<dbReference type="AlphaFoldDB" id="A0A409VBP7"/>
<protein>
    <recommendedName>
        <fullName evidence="4">Presequence protease, mitochondrial</fullName>
    </recommendedName>
    <alternativeName>
        <fullName evidence="5">Pitrilysin metalloproteinase</fullName>
    </alternativeName>
</protein>
<dbReference type="Gene3D" id="3.30.830.10">
    <property type="entry name" value="Metalloenzyme, LuxS/M16 peptidase-like"/>
    <property type="match status" value="4"/>
</dbReference>
<evidence type="ECO:0000259" key="8">
    <source>
        <dbReference type="SMART" id="SM01264"/>
    </source>
</evidence>
<evidence type="ECO:0000256" key="6">
    <source>
        <dbReference type="ARBA" id="ARBA00045897"/>
    </source>
</evidence>
<feature type="compositionally biased region" description="Acidic residues" evidence="7">
    <location>
        <begin position="1041"/>
        <end position="1065"/>
    </location>
</feature>